<gene>
    <name evidence="1" type="ORF">SteCoe_33895</name>
</gene>
<keyword evidence="2" id="KW-1185">Reference proteome</keyword>
<dbReference type="Proteomes" id="UP000187209">
    <property type="component" value="Unassembled WGS sequence"/>
</dbReference>
<evidence type="ECO:0000313" key="2">
    <source>
        <dbReference type="Proteomes" id="UP000187209"/>
    </source>
</evidence>
<protein>
    <submittedName>
        <fullName evidence="1">Uncharacterized protein</fullName>
    </submittedName>
</protein>
<dbReference type="EMBL" id="MPUH01001304">
    <property type="protein sequence ID" value="OMJ68613.1"/>
    <property type="molecule type" value="Genomic_DNA"/>
</dbReference>
<dbReference type="AlphaFoldDB" id="A0A1R2AVQ6"/>
<organism evidence="1 2">
    <name type="scientific">Stentor coeruleus</name>
    <dbReference type="NCBI Taxonomy" id="5963"/>
    <lineage>
        <taxon>Eukaryota</taxon>
        <taxon>Sar</taxon>
        <taxon>Alveolata</taxon>
        <taxon>Ciliophora</taxon>
        <taxon>Postciliodesmatophora</taxon>
        <taxon>Heterotrichea</taxon>
        <taxon>Heterotrichida</taxon>
        <taxon>Stentoridae</taxon>
        <taxon>Stentor</taxon>
    </lineage>
</organism>
<dbReference type="OrthoDB" id="316928at2759"/>
<comment type="caution">
    <text evidence="1">The sequence shown here is derived from an EMBL/GenBank/DDBJ whole genome shotgun (WGS) entry which is preliminary data.</text>
</comment>
<reference evidence="1 2" key="1">
    <citation type="submission" date="2016-11" db="EMBL/GenBank/DDBJ databases">
        <title>The macronuclear genome of Stentor coeruleus: a giant cell with tiny introns.</title>
        <authorList>
            <person name="Slabodnick M."/>
            <person name="Ruby J.G."/>
            <person name="Reiff S.B."/>
            <person name="Swart E.C."/>
            <person name="Gosai S."/>
            <person name="Prabakaran S."/>
            <person name="Witkowska E."/>
            <person name="Larue G.E."/>
            <person name="Fisher S."/>
            <person name="Freeman R.M."/>
            <person name="Gunawardena J."/>
            <person name="Chu W."/>
            <person name="Stover N.A."/>
            <person name="Gregory B.D."/>
            <person name="Nowacki M."/>
            <person name="Derisi J."/>
            <person name="Roy S.W."/>
            <person name="Marshall W.F."/>
            <person name="Sood P."/>
        </authorList>
    </citation>
    <scope>NUCLEOTIDE SEQUENCE [LARGE SCALE GENOMIC DNA]</scope>
    <source>
        <strain evidence="1">WM001</strain>
    </source>
</reference>
<proteinExistence type="predicted"/>
<sequence length="113" mass="13636">MYNPSIAVYRRLLKALRIKFAGDRKTYVQFKNAFKTDILKFKDEEDPIKISKVIFDLDVTREWLLTEVMRADLQNDGKYKMKFNKEQLQSIKIKPVKHPEYFEFDIPKEFILK</sequence>
<name>A0A1R2AVQ6_9CILI</name>
<accession>A0A1R2AVQ6</accession>
<evidence type="ECO:0000313" key="1">
    <source>
        <dbReference type="EMBL" id="OMJ68613.1"/>
    </source>
</evidence>